<protein>
    <submittedName>
        <fullName evidence="9">Type II secretion system F family protein</fullName>
    </submittedName>
</protein>
<reference evidence="9 10" key="1">
    <citation type="journal article" date="2013" name="Int. J. Syst. Evol. Microbiol.">
        <title>Comamonas guangdongensis sp. nov., isolated from subterranean forest sediment, and emended description of the genus Comamonas.</title>
        <authorList>
            <person name="Zhang J."/>
            <person name="Wang Y."/>
            <person name="Zhou S."/>
            <person name="Wu C."/>
            <person name="He J."/>
            <person name="Li F."/>
        </authorList>
    </citation>
    <scope>NUCLEOTIDE SEQUENCE [LARGE SCALE GENOMIC DNA]</scope>
    <source>
        <strain evidence="9 10">CCTCC AB2011133</strain>
    </source>
</reference>
<evidence type="ECO:0000256" key="1">
    <source>
        <dbReference type="ARBA" id="ARBA00004651"/>
    </source>
</evidence>
<gene>
    <name evidence="9" type="ORF">AB6724_14295</name>
</gene>
<name>A0ABV3ZWT1_9BURK</name>
<evidence type="ECO:0000313" key="10">
    <source>
        <dbReference type="Proteomes" id="UP001561046"/>
    </source>
</evidence>
<dbReference type="PANTHER" id="PTHR35007">
    <property type="entry name" value="INTEGRAL MEMBRANE PROTEIN-RELATED"/>
    <property type="match status" value="1"/>
</dbReference>
<comment type="caution">
    <text evidence="9">The sequence shown here is derived from an EMBL/GenBank/DDBJ whole genome shotgun (WGS) entry which is preliminary data.</text>
</comment>
<evidence type="ECO:0000259" key="8">
    <source>
        <dbReference type="Pfam" id="PF00482"/>
    </source>
</evidence>
<evidence type="ECO:0000313" key="9">
    <source>
        <dbReference type="EMBL" id="MEX8194008.1"/>
    </source>
</evidence>
<feature type="transmembrane region" description="Helical" evidence="7">
    <location>
        <begin position="6"/>
        <end position="26"/>
    </location>
</feature>
<proteinExistence type="predicted"/>
<dbReference type="EMBL" id="JBFYGN010000016">
    <property type="protein sequence ID" value="MEX8194008.1"/>
    <property type="molecule type" value="Genomic_DNA"/>
</dbReference>
<feature type="transmembrane region" description="Helical" evidence="7">
    <location>
        <begin position="115"/>
        <end position="134"/>
    </location>
</feature>
<dbReference type="InterPro" id="IPR018076">
    <property type="entry name" value="T2SS_GspF_dom"/>
</dbReference>
<keyword evidence="3 7" id="KW-0812">Transmembrane</keyword>
<dbReference type="Proteomes" id="UP001561046">
    <property type="component" value="Unassembled WGS sequence"/>
</dbReference>
<comment type="subcellular location">
    <subcellularLocation>
        <location evidence="1">Cell membrane</location>
        <topology evidence="1">Multi-pass membrane protein</topology>
    </subcellularLocation>
</comment>
<evidence type="ECO:0000256" key="5">
    <source>
        <dbReference type="ARBA" id="ARBA00023136"/>
    </source>
</evidence>
<keyword evidence="10" id="KW-1185">Reference proteome</keyword>
<evidence type="ECO:0000256" key="2">
    <source>
        <dbReference type="ARBA" id="ARBA00022475"/>
    </source>
</evidence>
<dbReference type="RefSeq" id="WP_369339193.1">
    <property type="nucleotide sequence ID" value="NZ_JBFYGN010000016.1"/>
</dbReference>
<evidence type="ECO:0000256" key="3">
    <source>
        <dbReference type="ARBA" id="ARBA00022692"/>
    </source>
</evidence>
<keyword evidence="5 7" id="KW-0472">Membrane</keyword>
<evidence type="ECO:0000256" key="4">
    <source>
        <dbReference type="ARBA" id="ARBA00022989"/>
    </source>
</evidence>
<keyword evidence="4 7" id="KW-1133">Transmembrane helix</keyword>
<evidence type="ECO:0000256" key="6">
    <source>
        <dbReference type="SAM" id="Coils"/>
    </source>
</evidence>
<feature type="transmembrane region" description="Helical" evidence="7">
    <location>
        <begin position="262"/>
        <end position="284"/>
    </location>
</feature>
<dbReference type="Pfam" id="PF00482">
    <property type="entry name" value="T2SSF"/>
    <property type="match status" value="1"/>
</dbReference>
<feature type="transmembrane region" description="Helical" evidence="7">
    <location>
        <begin position="296"/>
        <end position="315"/>
    </location>
</feature>
<sequence>MPSHAFLLLSLALLIVAAAVALWVFASRQQQNRKMAEHLQRSLEKSAAAAAGLTAREIAAPAFDASAADALLSQEQKARWPVPAILVGAIGARLFYGGLASIALVFLLTGFAADWLAASAALVVLCIGFFFLLLTRAQKYRWQLARQLPAFLDNMVRLVTLGNAVQAAFQLAAATTKEPLQPVMEKAASLTRAGMDLENAIAHMARRTQLDELHLLAAILRISVRYGGRVDLLMERVANFMRDREQAELDLSAMTAETRMSAWVLSLLPIAVCGLIISFNAGYFLRMWEDPSGRNIIWAAVALQMLGVALLYRMAKLEEGAD</sequence>
<keyword evidence="6" id="KW-0175">Coiled coil</keyword>
<feature type="transmembrane region" description="Helical" evidence="7">
    <location>
        <begin position="84"/>
        <end position="109"/>
    </location>
</feature>
<keyword evidence="2" id="KW-1003">Cell membrane</keyword>
<dbReference type="PANTHER" id="PTHR35007:SF1">
    <property type="entry name" value="PILUS ASSEMBLY PROTEIN"/>
    <property type="match status" value="1"/>
</dbReference>
<accession>A0ABV3ZWT1</accession>
<organism evidence="9 10">
    <name type="scientific">Comamonas guangdongensis</name>
    <dbReference type="NCBI Taxonomy" id="510515"/>
    <lineage>
        <taxon>Bacteria</taxon>
        <taxon>Pseudomonadati</taxon>
        <taxon>Pseudomonadota</taxon>
        <taxon>Betaproteobacteria</taxon>
        <taxon>Burkholderiales</taxon>
        <taxon>Comamonadaceae</taxon>
        <taxon>Comamonas</taxon>
    </lineage>
</organism>
<feature type="domain" description="Type II secretion system protein GspF" evidence="8">
    <location>
        <begin position="151"/>
        <end position="276"/>
    </location>
</feature>
<feature type="coiled-coil region" evidence="6">
    <location>
        <begin position="230"/>
        <end position="257"/>
    </location>
</feature>
<evidence type="ECO:0000256" key="7">
    <source>
        <dbReference type="SAM" id="Phobius"/>
    </source>
</evidence>